<evidence type="ECO:0008006" key="3">
    <source>
        <dbReference type="Google" id="ProtNLM"/>
    </source>
</evidence>
<reference evidence="1 2" key="1">
    <citation type="journal article" date="2016" name="Nat. Commun.">
        <title>Thousands of microbial genomes shed light on interconnected biogeochemical processes in an aquifer system.</title>
        <authorList>
            <person name="Anantharaman K."/>
            <person name="Brown C.T."/>
            <person name="Hug L.A."/>
            <person name="Sharon I."/>
            <person name="Castelle C.J."/>
            <person name="Probst A.J."/>
            <person name="Thomas B.C."/>
            <person name="Singh A."/>
            <person name="Wilkins M.J."/>
            <person name="Karaoz U."/>
            <person name="Brodie E.L."/>
            <person name="Williams K.H."/>
            <person name="Hubbard S.S."/>
            <person name="Banfield J.F."/>
        </authorList>
    </citation>
    <scope>NUCLEOTIDE SEQUENCE [LARGE SCALE GENOMIC DNA]</scope>
</reference>
<evidence type="ECO:0000313" key="2">
    <source>
        <dbReference type="Proteomes" id="UP000177803"/>
    </source>
</evidence>
<dbReference type="Proteomes" id="UP000177803">
    <property type="component" value="Unassembled WGS sequence"/>
</dbReference>
<proteinExistence type="predicted"/>
<organism evidence="1 2">
    <name type="scientific">Candidatus Magasanikbacteria bacterium RIFOXYA2_FULL_44_8</name>
    <dbReference type="NCBI Taxonomy" id="1798696"/>
    <lineage>
        <taxon>Bacteria</taxon>
        <taxon>Candidatus Magasanikiibacteriota</taxon>
    </lineage>
</organism>
<dbReference type="EMBL" id="MFQR01000067">
    <property type="protein sequence ID" value="OGH83735.1"/>
    <property type="molecule type" value="Genomic_DNA"/>
</dbReference>
<protein>
    <recommendedName>
        <fullName evidence="3">AbiEi antitoxin C-terminal domain-containing protein</fullName>
    </recommendedName>
</protein>
<evidence type="ECO:0000313" key="1">
    <source>
        <dbReference type="EMBL" id="OGH83735.1"/>
    </source>
</evidence>
<comment type="caution">
    <text evidence="1">The sequence shown here is derived from an EMBL/GenBank/DDBJ whole genome shotgun (WGS) entry which is preliminary data.</text>
</comment>
<gene>
    <name evidence="1" type="ORF">A2261_04125</name>
</gene>
<dbReference type="AlphaFoldDB" id="A0A1F6NIT7"/>
<name>A0A1F6NIT7_9BACT</name>
<accession>A0A1F6NIT7</accession>
<sequence>MKYREILLDQLKNQPYFTKKAIYQLSEQYGLKNTTVDTYISRSLKRKDIIPLKRELYVSADFYNENKNDISYSFYLANIIRAPSYISSWTALQYYNLVTESIHTITSTTPKVTRSYETKAGNFIYQSIQKELFSNFSSIKGKFDFFIASPSKALFDLLYFRTRQFHGVRIDNIKSLIEELRIDIDEMSQAEQKNFYSMIKNYLYYGQSDTRKS</sequence>